<evidence type="ECO:0000313" key="2">
    <source>
        <dbReference type="Proteomes" id="UP001162131"/>
    </source>
</evidence>
<dbReference type="InterPro" id="IPR019734">
    <property type="entry name" value="TPR_rpt"/>
</dbReference>
<dbReference type="Gene3D" id="1.25.40.10">
    <property type="entry name" value="Tetratricopeptide repeat domain"/>
    <property type="match status" value="1"/>
</dbReference>
<accession>A0AAU9JKL1</accession>
<dbReference type="AlphaFoldDB" id="A0AAU9JKL1"/>
<reference evidence="1" key="1">
    <citation type="submission" date="2021-09" db="EMBL/GenBank/DDBJ databases">
        <authorList>
            <consortium name="AG Swart"/>
            <person name="Singh M."/>
            <person name="Singh A."/>
            <person name="Seah K."/>
            <person name="Emmerich C."/>
        </authorList>
    </citation>
    <scope>NUCLEOTIDE SEQUENCE</scope>
    <source>
        <strain evidence="1">ATCC30299</strain>
    </source>
</reference>
<organism evidence="1 2">
    <name type="scientific">Blepharisma stoltei</name>
    <dbReference type="NCBI Taxonomy" id="1481888"/>
    <lineage>
        <taxon>Eukaryota</taxon>
        <taxon>Sar</taxon>
        <taxon>Alveolata</taxon>
        <taxon>Ciliophora</taxon>
        <taxon>Postciliodesmatophora</taxon>
        <taxon>Heterotrichea</taxon>
        <taxon>Heterotrichida</taxon>
        <taxon>Blepharismidae</taxon>
        <taxon>Blepharisma</taxon>
    </lineage>
</organism>
<protein>
    <submittedName>
        <fullName evidence="1">Uncharacterized protein</fullName>
    </submittedName>
</protein>
<proteinExistence type="predicted"/>
<comment type="caution">
    <text evidence="1">The sequence shown here is derived from an EMBL/GenBank/DDBJ whole genome shotgun (WGS) entry which is preliminary data.</text>
</comment>
<dbReference type="Proteomes" id="UP001162131">
    <property type="component" value="Unassembled WGS sequence"/>
</dbReference>
<gene>
    <name evidence="1" type="ORF">BSTOLATCC_MIC42052</name>
</gene>
<evidence type="ECO:0000313" key="1">
    <source>
        <dbReference type="EMBL" id="CAG9326785.1"/>
    </source>
</evidence>
<dbReference type="InterPro" id="IPR011990">
    <property type="entry name" value="TPR-like_helical_dom_sf"/>
</dbReference>
<name>A0AAU9JKL1_9CILI</name>
<keyword evidence="2" id="KW-1185">Reference proteome</keyword>
<dbReference type="EMBL" id="CAJZBQ010000041">
    <property type="protein sequence ID" value="CAG9326785.1"/>
    <property type="molecule type" value="Genomic_DNA"/>
</dbReference>
<dbReference type="Pfam" id="PF13374">
    <property type="entry name" value="TPR_10"/>
    <property type="match status" value="1"/>
</dbReference>
<dbReference type="SUPFAM" id="SSF48452">
    <property type="entry name" value="TPR-like"/>
    <property type="match status" value="1"/>
</dbReference>
<dbReference type="SMART" id="SM00028">
    <property type="entry name" value="TPR"/>
    <property type="match status" value="3"/>
</dbReference>
<sequence length="627" mass="71977">MLLQVDHPTEEIASGALKESKRLEHKGKLQEALDAIERVSSDAINLSVPSSLDITEQIASLCNKLVSASDSPVSYLRRAEQVLSNWMGLCKKENISMNESTFRLVLLTFNNWGTYHQAMKNYHMALNYLMRGLKIIEEFHANQPDSLQFIAKTKLNISALYSELRRYKEAIGHAEQALATLQLENKQRLDGRPLSMLSTKEKYKVETMITTYVIAFYNIGVAEESLGHRKAMIQAYTNAVNIGSQFLSDENHILETAKRALAESQIIRPDSQRMKGMRPLSSREFMTVLEEQKKSLEEPFEFKTSIQPDSQLNTEQDKLNTHISLPSLNLSAVPKEQKPERYYSPEELKRLQKRLTEDPTNRFVSADQYFYTKISKTLNIGSDVKHMRPLSTSGAMNLWEKEKEDKRKISDLRLRKHFRHMIPPQGNTDVIVHRIARLKAADEENIKRQEIKMKSKMKTKVYKNLLKMLNSNNTSAVPAQRLFFKPPVITSNQASKDNSVRIDESIVQPKKGTSFKVANDEIESIMDRIHDEIKAIDIEKGISKEKIIEKFEESAFDSRLAQSTLRKKIENDYMQDVLFVKSSSSPMILSSERIVNSVKSSINRFNKSNRPQTAAFRRHQKLENAYV</sequence>